<dbReference type="AlphaFoldDB" id="A0A0E9V7S6"/>
<organism evidence="1">
    <name type="scientific">Anguilla anguilla</name>
    <name type="common">European freshwater eel</name>
    <name type="synonym">Muraena anguilla</name>
    <dbReference type="NCBI Taxonomy" id="7936"/>
    <lineage>
        <taxon>Eukaryota</taxon>
        <taxon>Metazoa</taxon>
        <taxon>Chordata</taxon>
        <taxon>Craniata</taxon>
        <taxon>Vertebrata</taxon>
        <taxon>Euteleostomi</taxon>
        <taxon>Actinopterygii</taxon>
        <taxon>Neopterygii</taxon>
        <taxon>Teleostei</taxon>
        <taxon>Anguilliformes</taxon>
        <taxon>Anguillidae</taxon>
        <taxon>Anguilla</taxon>
    </lineage>
</organism>
<reference evidence="1" key="2">
    <citation type="journal article" date="2015" name="Fish Shellfish Immunol.">
        <title>Early steps in the European eel (Anguilla anguilla)-Vibrio vulnificus interaction in the gills: Role of the RtxA13 toxin.</title>
        <authorList>
            <person name="Callol A."/>
            <person name="Pajuelo D."/>
            <person name="Ebbesson L."/>
            <person name="Teles M."/>
            <person name="MacKenzie S."/>
            <person name="Amaro C."/>
        </authorList>
    </citation>
    <scope>NUCLEOTIDE SEQUENCE</scope>
</reference>
<accession>A0A0E9V7S6</accession>
<proteinExistence type="predicted"/>
<evidence type="ECO:0000313" key="1">
    <source>
        <dbReference type="EMBL" id="JAH74102.1"/>
    </source>
</evidence>
<dbReference type="EMBL" id="GBXM01034475">
    <property type="protein sequence ID" value="JAH74102.1"/>
    <property type="molecule type" value="Transcribed_RNA"/>
</dbReference>
<protein>
    <submittedName>
        <fullName evidence="1">Uncharacterized protein</fullName>
    </submittedName>
</protein>
<sequence>MSTDLFLLLQNLSPQYFILWVF</sequence>
<reference evidence="1" key="1">
    <citation type="submission" date="2014-11" db="EMBL/GenBank/DDBJ databases">
        <authorList>
            <person name="Amaro Gonzalez C."/>
        </authorList>
    </citation>
    <scope>NUCLEOTIDE SEQUENCE</scope>
</reference>
<name>A0A0E9V7S6_ANGAN</name>